<reference evidence="3" key="1">
    <citation type="journal article" date="2017" name="Proc. Natl. Acad. Sci. U.S.A.">
        <title>Simulation of Deepwater Horizon oil plume reveals substrate specialization within a complex community of hydrocarbon degraders.</title>
        <authorList>
            <person name="Hu P."/>
            <person name="Dubinsky E.A."/>
            <person name="Probst A.J."/>
            <person name="Wang J."/>
            <person name="Sieber C.M.K."/>
            <person name="Tom L.M."/>
            <person name="Gardinali P."/>
            <person name="Banfield J.F."/>
            <person name="Atlas R.M."/>
            <person name="Andersen G.L."/>
        </authorList>
    </citation>
    <scope>NUCLEOTIDE SEQUENCE [LARGE SCALE GENOMIC DNA]</scope>
</reference>
<feature type="non-terminal residue" evidence="2">
    <location>
        <position position="81"/>
    </location>
</feature>
<protein>
    <submittedName>
        <fullName evidence="2">Uncharacterized protein</fullName>
    </submittedName>
</protein>
<keyword evidence="1" id="KW-0472">Membrane</keyword>
<dbReference type="EMBL" id="MABE01000708">
    <property type="protein sequence ID" value="OUS34684.1"/>
    <property type="molecule type" value="Genomic_DNA"/>
</dbReference>
<dbReference type="AlphaFoldDB" id="A0A1Y5HFK2"/>
<proteinExistence type="predicted"/>
<evidence type="ECO:0000313" key="3">
    <source>
        <dbReference type="Proteomes" id="UP000227088"/>
    </source>
</evidence>
<accession>A0A1Y5HFK2</accession>
<sequence>MKQWLSQAGKALHPGNILSALRLIDLQAAQDRQHADAAQESRRVWLILMLACVCLLMTHYLKHSSVLVELIRILEGWFGIE</sequence>
<evidence type="ECO:0000313" key="2">
    <source>
        <dbReference type="EMBL" id="OUS34684.1"/>
    </source>
</evidence>
<keyword evidence="1" id="KW-1133">Transmembrane helix</keyword>
<dbReference type="Proteomes" id="UP000227088">
    <property type="component" value="Unassembled WGS sequence"/>
</dbReference>
<keyword evidence="1" id="KW-0812">Transmembrane</keyword>
<comment type="caution">
    <text evidence="2">The sequence shown here is derived from an EMBL/GenBank/DDBJ whole genome shotgun (WGS) entry which is preliminary data.</text>
</comment>
<gene>
    <name evidence="2" type="ORF">A9R00_12410</name>
</gene>
<name>A0A1Y5HFK2_OLEAN</name>
<organism evidence="2 3">
    <name type="scientific">Oleispira antarctica</name>
    <dbReference type="NCBI Taxonomy" id="188908"/>
    <lineage>
        <taxon>Bacteria</taxon>
        <taxon>Pseudomonadati</taxon>
        <taxon>Pseudomonadota</taxon>
        <taxon>Gammaproteobacteria</taxon>
        <taxon>Oceanospirillales</taxon>
        <taxon>Oceanospirillaceae</taxon>
        <taxon>Oleispira</taxon>
    </lineage>
</organism>
<evidence type="ECO:0000256" key="1">
    <source>
        <dbReference type="SAM" id="Phobius"/>
    </source>
</evidence>
<feature type="transmembrane region" description="Helical" evidence="1">
    <location>
        <begin position="44"/>
        <end position="61"/>
    </location>
</feature>